<dbReference type="SMART" id="SM00054">
    <property type="entry name" value="EFh"/>
    <property type="match status" value="2"/>
</dbReference>
<dbReference type="InterPro" id="IPR010699">
    <property type="entry name" value="DUF1275"/>
</dbReference>
<protein>
    <recommendedName>
        <fullName evidence="3">EF-hand domain-containing protein</fullName>
    </recommendedName>
</protein>
<accession>A0A7S3P4L0</accession>
<feature type="region of interest" description="Disordered" evidence="1">
    <location>
        <begin position="87"/>
        <end position="180"/>
    </location>
</feature>
<keyword evidence="2" id="KW-0812">Transmembrane</keyword>
<dbReference type="SUPFAM" id="SSF47473">
    <property type="entry name" value="EF-hand"/>
    <property type="match status" value="1"/>
</dbReference>
<evidence type="ECO:0000259" key="3">
    <source>
        <dbReference type="PROSITE" id="PS50222"/>
    </source>
</evidence>
<sequence length="532" mass="58477">MKRETIPETPQLSNKQHDDDNHHHHSNVKETSAISHHAQHDDVVDDFSNDIEAGIATLSNGTEEHVSIMPSSDDKLHTQTLTDRFNHSTQQEQELVPEQAPPTKKDPGPTCTTTTTTTTMNDDDDDDDTNDDSVANPKTRRRISTTTPREATASTVSWEEDDRPPLPPNNTLSRKASLSERVSETIGQQLHVHYSALFGDDYSKREGTFVLVAGVVMAFNMGFTNGCCISGFLIANPAGGVSQIVAGFGGPMGQSSLAVAQHDWSRFGFQSSLMLSYMLGAALAGSFTPTAVPYRIHPTYGPTFLVGGIMLFTASVLAAWEVSDPSYIFFLAACVCGLQNGIASIYSSNLIRCSLTGALTDIALTVGQLTRGNSKSLPKAIVLSLLVFFFWVGGIVAFFMSRKYLSYTLFFNAALFWLIGIACVIFLVKNISISPYDAIFGTWAVKKTLRRLGSLEDRGGAAGEERLKNMFDTIDCDGNGEIDHDQLLQYLMQMDKKTTARAVKMLIRSANKDQNDTIDREAWHRMIQKLYS</sequence>
<dbReference type="CDD" id="cd00051">
    <property type="entry name" value="EFh"/>
    <property type="match status" value="1"/>
</dbReference>
<gene>
    <name evidence="4" type="ORF">ACOF00016_LOCUS1138</name>
</gene>
<keyword evidence="2" id="KW-0472">Membrane</keyword>
<dbReference type="InterPro" id="IPR002048">
    <property type="entry name" value="EF_hand_dom"/>
</dbReference>
<feature type="compositionally biased region" description="Polar residues" evidence="1">
    <location>
        <begin position="144"/>
        <end position="157"/>
    </location>
</feature>
<dbReference type="GO" id="GO:0005509">
    <property type="term" value="F:calcium ion binding"/>
    <property type="evidence" value="ECO:0007669"/>
    <property type="project" value="InterPro"/>
</dbReference>
<feature type="region of interest" description="Disordered" evidence="1">
    <location>
        <begin position="1"/>
        <end position="47"/>
    </location>
</feature>
<dbReference type="PANTHER" id="PTHR37314:SF4">
    <property type="entry name" value="UPF0700 TRANSMEMBRANE PROTEIN YOAK"/>
    <property type="match status" value="1"/>
</dbReference>
<dbReference type="PROSITE" id="PS50222">
    <property type="entry name" value="EF_HAND_2"/>
    <property type="match status" value="1"/>
</dbReference>
<dbReference type="AlphaFoldDB" id="A0A7S3P4L0"/>
<feature type="transmembrane region" description="Helical" evidence="2">
    <location>
        <begin position="380"/>
        <end position="401"/>
    </location>
</feature>
<reference evidence="4" key="1">
    <citation type="submission" date="2021-01" db="EMBL/GenBank/DDBJ databases">
        <authorList>
            <person name="Corre E."/>
            <person name="Pelletier E."/>
            <person name="Niang G."/>
            <person name="Scheremetjew M."/>
            <person name="Finn R."/>
            <person name="Kale V."/>
            <person name="Holt S."/>
            <person name="Cochrane G."/>
            <person name="Meng A."/>
            <person name="Brown T."/>
            <person name="Cohen L."/>
        </authorList>
    </citation>
    <scope>NUCLEOTIDE SEQUENCE</scope>
    <source>
        <strain evidence="4">CCMP127</strain>
    </source>
</reference>
<keyword evidence="2" id="KW-1133">Transmembrane helix</keyword>
<dbReference type="Pfam" id="PF13499">
    <property type="entry name" value="EF-hand_7"/>
    <property type="match status" value="1"/>
</dbReference>
<feature type="transmembrane region" description="Helical" evidence="2">
    <location>
        <begin position="299"/>
        <end position="320"/>
    </location>
</feature>
<feature type="transmembrane region" description="Helical" evidence="2">
    <location>
        <begin position="326"/>
        <end position="346"/>
    </location>
</feature>
<feature type="domain" description="EF-hand" evidence="3">
    <location>
        <begin position="462"/>
        <end position="497"/>
    </location>
</feature>
<proteinExistence type="predicted"/>
<dbReference type="EMBL" id="HBIM01001310">
    <property type="protein sequence ID" value="CAE0402891.1"/>
    <property type="molecule type" value="Transcribed_RNA"/>
</dbReference>
<evidence type="ECO:0000313" key="4">
    <source>
        <dbReference type="EMBL" id="CAE0402891.1"/>
    </source>
</evidence>
<dbReference type="Gene3D" id="1.10.238.10">
    <property type="entry name" value="EF-hand"/>
    <property type="match status" value="1"/>
</dbReference>
<dbReference type="InterPro" id="IPR011992">
    <property type="entry name" value="EF-hand-dom_pair"/>
</dbReference>
<dbReference type="PANTHER" id="PTHR37314">
    <property type="entry name" value="SLR0142 PROTEIN"/>
    <property type="match status" value="1"/>
</dbReference>
<dbReference type="Pfam" id="PF06912">
    <property type="entry name" value="DUF1275"/>
    <property type="match status" value="1"/>
</dbReference>
<evidence type="ECO:0000256" key="2">
    <source>
        <dbReference type="SAM" id="Phobius"/>
    </source>
</evidence>
<feature type="transmembrane region" description="Helical" evidence="2">
    <location>
        <begin position="209"/>
        <end position="235"/>
    </location>
</feature>
<organism evidence="4">
    <name type="scientific">Amphora coffeiformis</name>
    <dbReference type="NCBI Taxonomy" id="265554"/>
    <lineage>
        <taxon>Eukaryota</taxon>
        <taxon>Sar</taxon>
        <taxon>Stramenopiles</taxon>
        <taxon>Ochrophyta</taxon>
        <taxon>Bacillariophyta</taxon>
        <taxon>Bacillariophyceae</taxon>
        <taxon>Bacillariophycidae</taxon>
        <taxon>Thalassiophysales</taxon>
        <taxon>Catenulaceae</taxon>
        <taxon>Amphora</taxon>
    </lineage>
</organism>
<feature type="transmembrane region" description="Helical" evidence="2">
    <location>
        <begin position="274"/>
        <end position="292"/>
    </location>
</feature>
<feature type="compositionally biased region" description="Acidic residues" evidence="1">
    <location>
        <begin position="121"/>
        <end position="131"/>
    </location>
</feature>
<name>A0A7S3P4L0_9STRA</name>
<feature type="transmembrane region" description="Helical" evidence="2">
    <location>
        <begin position="407"/>
        <end position="428"/>
    </location>
</feature>
<evidence type="ECO:0000256" key="1">
    <source>
        <dbReference type="SAM" id="MobiDB-lite"/>
    </source>
</evidence>